<dbReference type="AlphaFoldDB" id="A0A1H0B7E2"/>
<name>A0A1H0B7E2_9ACTO</name>
<sequence>MSGRNLNGDERLNLLPLDRLAAVRIKVLRR</sequence>
<reference evidence="2" key="1">
    <citation type="submission" date="2016-10" db="EMBL/GenBank/DDBJ databases">
        <authorList>
            <person name="Varghese N."/>
            <person name="Submissions S."/>
        </authorList>
    </citation>
    <scope>NUCLEOTIDE SEQUENCE [LARGE SCALE GENOMIC DNA]</scope>
    <source>
        <strain evidence="2">DSM 27982</strain>
    </source>
</reference>
<dbReference type="Proteomes" id="UP000198541">
    <property type="component" value="Unassembled WGS sequence"/>
</dbReference>
<organism evidence="1 2">
    <name type="scientific">Actinomyces ruminicola</name>
    <dbReference type="NCBI Taxonomy" id="332524"/>
    <lineage>
        <taxon>Bacteria</taxon>
        <taxon>Bacillati</taxon>
        <taxon>Actinomycetota</taxon>
        <taxon>Actinomycetes</taxon>
        <taxon>Actinomycetales</taxon>
        <taxon>Actinomycetaceae</taxon>
        <taxon>Actinomyces</taxon>
    </lineage>
</organism>
<protein>
    <submittedName>
        <fullName evidence="1">Uncharacterized protein</fullName>
    </submittedName>
</protein>
<evidence type="ECO:0000313" key="2">
    <source>
        <dbReference type="Proteomes" id="UP000198541"/>
    </source>
</evidence>
<evidence type="ECO:0000313" key="1">
    <source>
        <dbReference type="EMBL" id="SDN41569.1"/>
    </source>
</evidence>
<keyword evidence="2" id="KW-1185">Reference proteome</keyword>
<accession>A0A1H0B7E2</accession>
<dbReference type="EMBL" id="FNIM01000003">
    <property type="protein sequence ID" value="SDN41569.1"/>
    <property type="molecule type" value="Genomic_DNA"/>
</dbReference>
<gene>
    <name evidence="1" type="ORF">SAMN05216355_103122</name>
</gene>
<proteinExistence type="predicted"/>